<protein>
    <submittedName>
        <fullName evidence="2">Uncharacterized protein</fullName>
    </submittedName>
</protein>
<dbReference type="EMBL" id="CP009220">
    <property type="protein sequence ID" value="ALC05692.1"/>
    <property type="molecule type" value="Genomic_DNA"/>
</dbReference>
<gene>
    <name evidence="2" type="ORF">CDES_06350</name>
</gene>
<dbReference type="Proteomes" id="UP000068067">
    <property type="component" value="Chromosome"/>
</dbReference>
<keyword evidence="3" id="KW-1185">Reference proteome</keyword>
<reference evidence="2 3" key="1">
    <citation type="submission" date="2014-08" db="EMBL/GenBank/DDBJ databases">
        <title>Complete genome sequence of Corynebacterium deserti GIMN1.010 (=DSM 45689), isolated from desert sand in western China.</title>
        <authorList>
            <person name="Ruckert C."/>
            <person name="Albersmeier A."/>
            <person name="Kalinowski J."/>
        </authorList>
    </citation>
    <scope>NUCLEOTIDE SEQUENCE [LARGE SCALE GENOMIC DNA]</scope>
    <source>
        <strain evidence="2 3">GIMN1.010</strain>
    </source>
</reference>
<dbReference type="RefSeq" id="WP_053544732.1">
    <property type="nucleotide sequence ID" value="NZ_CP009220.1"/>
</dbReference>
<evidence type="ECO:0000313" key="2">
    <source>
        <dbReference type="EMBL" id="ALC05692.1"/>
    </source>
</evidence>
<feature type="region of interest" description="Disordered" evidence="1">
    <location>
        <begin position="161"/>
        <end position="203"/>
    </location>
</feature>
<evidence type="ECO:0000256" key="1">
    <source>
        <dbReference type="SAM" id="MobiDB-lite"/>
    </source>
</evidence>
<dbReference type="PATRIC" id="fig|931089.4.peg.1287"/>
<sequence>MATDKKPHKAPRNVIVVRNAQASLRARREHKAMDHELLTVIGGKAKCTGCGKKKEVDLKQGMWKAHEIAPGRLCTPLMDGVYFLHENMHTTAALAEQRSRVYEVTVGHDHRAECWVCHAMVEVTGAKKFVSHKNKYGEPCNPTYKNRKFVGNLKSSIVEEKPGRRAVRDKHREGGFRSRSQRRHEEGITKRDENYQPRLTDFDVEESGNSRKAYLGGLPFHGKRR</sequence>
<dbReference type="AlphaFoldDB" id="A0A0M4CPM4"/>
<dbReference type="OrthoDB" id="6399368at2"/>
<evidence type="ECO:0000313" key="3">
    <source>
        <dbReference type="Proteomes" id="UP000068067"/>
    </source>
</evidence>
<dbReference type="KEGG" id="cdx:CDES_06350"/>
<accession>A0A0M4CPM4</accession>
<proteinExistence type="predicted"/>
<feature type="compositionally biased region" description="Basic and acidic residues" evidence="1">
    <location>
        <begin position="183"/>
        <end position="195"/>
    </location>
</feature>
<name>A0A0M4CPM4_9CORY</name>
<organism evidence="2 3">
    <name type="scientific">Corynebacterium deserti GIMN1.010</name>
    <dbReference type="NCBI Taxonomy" id="931089"/>
    <lineage>
        <taxon>Bacteria</taxon>
        <taxon>Bacillati</taxon>
        <taxon>Actinomycetota</taxon>
        <taxon>Actinomycetes</taxon>
        <taxon>Mycobacteriales</taxon>
        <taxon>Corynebacteriaceae</taxon>
        <taxon>Corynebacterium</taxon>
    </lineage>
</organism>